<dbReference type="AlphaFoldDB" id="A0A2A4YLG1"/>
<accession>A0A2A4YLG1</accession>
<name>A0A2A4YLG1_UNCAE</name>
<protein>
    <submittedName>
        <fullName evidence="2">Uncharacterized protein</fullName>
    </submittedName>
</protein>
<dbReference type="EMBL" id="NVUU01000012">
    <property type="protein sequence ID" value="PCI95658.1"/>
    <property type="molecule type" value="Genomic_DNA"/>
</dbReference>
<proteinExistence type="predicted"/>
<dbReference type="Proteomes" id="UP000217838">
    <property type="component" value="Unassembled WGS sequence"/>
</dbReference>
<evidence type="ECO:0000313" key="3">
    <source>
        <dbReference type="Proteomes" id="UP000217838"/>
    </source>
</evidence>
<feature type="region of interest" description="Disordered" evidence="1">
    <location>
        <begin position="105"/>
        <end position="152"/>
    </location>
</feature>
<feature type="compositionally biased region" description="Basic residues" evidence="1">
    <location>
        <begin position="132"/>
        <end position="143"/>
    </location>
</feature>
<sequence>MDDEFDKIMEFFSLNPEDKAVKLEDIFEDSIEFFNKFQYVLENGTEEEKAEILGKVMELQEKLQEETEKMCTDSGLTEEELKEFANDKKNFTDEEWETITHAKSKLDDQAEQISKHLPGNEPGPAEIASSVPKKKKKKKGTKRKGGDKWVKS</sequence>
<reference evidence="3" key="1">
    <citation type="submission" date="2017-08" db="EMBL/GenBank/DDBJ databases">
        <title>A dynamic microbial community with high functional redundancy inhabits the cold, oxic subseafloor aquifer.</title>
        <authorList>
            <person name="Tully B.J."/>
            <person name="Wheat C.G."/>
            <person name="Glazer B.T."/>
            <person name="Huber J.A."/>
        </authorList>
    </citation>
    <scope>NUCLEOTIDE SEQUENCE [LARGE SCALE GENOMIC DNA]</scope>
</reference>
<gene>
    <name evidence="2" type="ORF">COB11_01620</name>
</gene>
<evidence type="ECO:0000256" key="1">
    <source>
        <dbReference type="SAM" id="MobiDB-lite"/>
    </source>
</evidence>
<comment type="caution">
    <text evidence="2">The sequence shown here is derived from an EMBL/GenBank/DDBJ whole genome shotgun (WGS) entry which is preliminary data.</text>
</comment>
<organism evidence="2 3">
    <name type="scientific">Aerophobetes bacterium</name>
    <dbReference type="NCBI Taxonomy" id="2030807"/>
    <lineage>
        <taxon>Bacteria</taxon>
        <taxon>Candidatus Aerophobota</taxon>
    </lineage>
</organism>
<evidence type="ECO:0000313" key="2">
    <source>
        <dbReference type="EMBL" id="PCI95658.1"/>
    </source>
</evidence>